<name>A0ABC8E557_ECOLX</name>
<accession>A0ABC8E557</accession>
<sequence length="64" mass="7156">MDIHAFSIMDRKSTNLCTVYWNVLGHSVHSTDLICRSGDYKATDSGNYTMPSFAQQQGAADNRQ</sequence>
<reference evidence="1 2" key="1">
    <citation type="submission" date="2020-06" db="EMBL/GenBank/DDBJ databases">
        <title>Whole-genome sequencing of blaNDM-5 positive Escherichia coli isolated from a Japanese patient with no history of travel abroad.</title>
        <authorList>
            <person name="Ito Y."/>
            <person name="Aoki K."/>
            <person name="Nakayama N."/>
            <person name="Ohtsuka M."/>
            <person name="Ota M."/>
            <person name="Kaneko N."/>
            <person name="Yoshida M."/>
            <person name="Ishii Y."/>
            <person name="Tateda K."/>
            <person name="Matsuse H."/>
        </authorList>
    </citation>
    <scope>NUCLEOTIDE SEQUENCE [LARGE SCALE GENOMIC DNA]</scope>
    <source>
        <strain evidence="1 2">TUM18780</strain>
    </source>
</reference>
<proteinExistence type="predicted"/>
<protein>
    <submittedName>
        <fullName evidence="1">Uncharacterized protein</fullName>
    </submittedName>
</protein>
<evidence type="ECO:0000313" key="1">
    <source>
        <dbReference type="EMBL" id="BCG38703.1"/>
    </source>
</evidence>
<evidence type="ECO:0000313" key="2">
    <source>
        <dbReference type="Proteomes" id="UP000509260"/>
    </source>
</evidence>
<organism evidence="1 2">
    <name type="scientific">Escherichia coli</name>
    <dbReference type="NCBI Taxonomy" id="562"/>
    <lineage>
        <taxon>Bacteria</taxon>
        <taxon>Pseudomonadati</taxon>
        <taxon>Pseudomonadota</taxon>
        <taxon>Gammaproteobacteria</taxon>
        <taxon>Enterobacterales</taxon>
        <taxon>Enterobacteriaceae</taxon>
        <taxon>Escherichia</taxon>
    </lineage>
</organism>
<dbReference type="AlphaFoldDB" id="A0ABC8E557"/>
<gene>
    <name evidence="1" type="ORF">TUM18780_38650</name>
</gene>
<dbReference type="EMBL" id="AP023197">
    <property type="protein sequence ID" value="BCG38703.1"/>
    <property type="molecule type" value="Genomic_DNA"/>
</dbReference>
<dbReference type="Proteomes" id="UP000509260">
    <property type="component" value="Chromosome"/>
</dbReference>